<dbReference type="InterPro" id="IPR043502">
    <property type="entry name" value="DNA/RNA_pol_sf"/>
</dbReference>
<dbReference type="Proteomes" id="UP000887574">
    <property type="component" value="Unplaced"/>
</dbReference>
<evidence type="ECO:0000313" key="2">
    <source>
        <dbReference type="WBParaSite" id="jg15792"/>
    </source>
</evidence>
<dbReference type="SUPFAM" id="SSF56672">
    <property type="entry name" value="DNA/RNA polymerases"/>
    <property type="match status" value="1"/>
</dbReference>
<reference evidence="2" key="1">
    <citation type="submission" date="2022-11" db="UniProtKB">
        <authorList>
            <consortium name="WormBaseParasite"/>
        </authorList>
    </citation>
    <scope>IDENTIFICATION</scope>
</reference>
<organism evidence="1 2">
    <name type="scientific">Ditylenchus dipsaci</name>
    <dbReference type="NCBI Taxonomy" id="166011"/>
    <lineage>
        <taxon>Eukaryota</taxon>
        <taxon>Metazoa</taxon>
        <taxon>Ecdysozoa</taxon>
        <taxon>Nematoda</taxon>
        <taxon>Chromadorea</taxon>
        <taxon>Rhabditida</taxon>
        <taxon>Tylenchina</taxon>
        <taxon>Tylenchomorpha</taxon>
        <taxon>Sphaerularioidea</taxon>
        <taxon>Anguinidae</taxon>
        <taxon>Anguininae</taxon>
        <taxon>Ditylenchus</taxon>
    </lineage>
</organism>
<sequence length="135" mass="15292">MWPSSDFALAYMDDIIVVSKSADEHLQHLLLPSKLSLNMVFKVRMESAPVFQDSIKYLGNYRQKCRRPDPKKSKAVVKMPPRLTFLTLRSYLGMVISTSLTSRYLVISENRGSAATTKTSYGNEIGLSICLRQDQ</sequence>
<dbReference type="Gene3D" id="3.30.70.270">
    <property type="match status" value="1"/>
</dbReference>
<evidence type="ECO:0000313" key="1">
    <source>
        <dbReference type="Proteomes" id="UP000887574"/>
    </source>
</evidence>
<keyword evidence="1" id="KW-1185">Reference proteome</keyword>
<proteinExistence type="predicted"/>
<dbReference type="WBParaSite" id="jg15792">
    <property type="protein sequence ID" value="jg15792"/>
    <property type="gene ID" value="jg15792"/>
</dbReference>
<dbReference type="AlphaFoldDB" id="A0A915D638"/>
<protein>
    <submittedName>
        <fullName evidence="2">Reverse transcriptase domain-containing protein</fullName>
    </submittedName>
</protein>
<name>A0A915D638_9BILA</name>
<accession>A0A915D638</accession>
<dbReference type="InterPro" id="IPR043128">
    <property type="entry name" value="Rev_trsase/Diguanyl_cyclase"/>
</dbReference>